<dbReference type="GO" id="GO:0003676">
    <property type="term" value="F:nucleic acid binding"/>
    <property type="evidence" value="ECO:0007669"/>
    <property type="project" value="InterPro"/>
</dbReference>
<dbReference type="PROSITE" id="PS50158">
    <property type="entry name" value="ZF_CCHC"/>
    <property type="match status" value="1"/>
</dbReference>
<dbReference type="PROSITE" id="PS00141">
    <property type="entry name" value="ASP_PROTEASE"/>
    <property type="match status" value="1"/>
</dbReference>
<dbReference type="Pfam" id="PF13975">
    <property type="entry name" value="gag-asp_proteas"/>
    <property type="match status" value="1"/>
</dbReference>
<keyword evidence="9" id="KW-0479">Metal-binding</keyword>
<dbReference type="GO" id="GO:0008270">
    <property type="term" value="F:zinc ion binding"/>
    <property type="evidence" value="ECO:0007669"/>
    <property type="project" value="UniProtKB-KW"/>
</dbReference>
<feature type="compositionally biased region" description="Polar residues" evidence="10">
    <location>
        <begin position="444"/>
        <end position="456"/>
    </location>
</feature>
<dbReference type="FunFam" id="3.10.20.370:FF:000001">
    <property type="entry name" value="Retrovirus-related Pol polyprotein from transposon 17.6-like protein"/>
    <property type="match status" value="1"/>
</dbReference>
<dbReference type="GO" id="GO:0006508">
    <property type="term" value="P:proteolysis"/>
    <property type="evidence" value="ECO:0007669"/>
    <property type="project" value="UniProtKB-KW"/>
</dbReference>
<sequence>MATGNPWGNNDTVTTPGIGGSESNINGSYTNPKAPEGNMPILSLQQHTTATKEDMQTPATKGGNDCLPLLMKIADSIDKLAGDVKSGNQSILQYMQSLNETLGISQTQNLFNRGSNSSTQQISSTPRAGHRAPPLQPVLNTIRHWEYNHPLPPQENWTLPHEDAQIQRAPSTHMANANHSYRSDVPRQKLPTFDGTGDWDSFMLPFNRAAIRNNWDDVEKLDRLIECIRGQAARFQASLPSQIQRDFATLISYMEKRFNRKEPPTTARKRLADLRQKHESNEEFSEEVRRLVTLAYKDVNLVLQDELAAEAFLKGYRNPRVAYEALNRNPRTIAEALDIVTQLEHNYRATLGRDADVARKSRRVSWNDMGMDASLDEASDDGVRQVAHVANPAASPVYGEGHCLEEDMKVIRAMLEKLRGHPDPMGLGLASTQSSRPHSPKPSTPTEGQKTKLSPTTSECFTCREKGHFQRDCPRRISRSPSPSKTGQKLYKIAAQPDKGILVPVTVAETGTDGVVDTGADITVFSMEYADKIALPYREHTTTTLMNAGNGKEMNGFLDVPVRMYIGEIPIDCKICVAPIREDVLIGMDVLKEHNGVILARQGDILIDGTLVPGRHRHQNDCHIARATTQSDIMLSPMTETVIMAELDNPDEGKVGVLDPASLKSGAHTGSVLANMTNKIPIRMVNPTNSTIKIAKGTHLGKMVETVDCESNLDDVSVVNKSSSRAPEHLRDILQEATKNLTDDQAGILESLVTEFHDIFAVNDSDVGCFSGITHHIDTGNAKPIRQPPRRTPLGFQTEEKGHLRQLLDNGTVVPSTSEWASPVVLVRKKDGGVRWCIDYRKINDVTTKDSYPLPNISDCLDTLAGASIFTTLDLQTGYHQIEVAPEDQNKTAFTTRYGLFEYTRMPFGLCGAPGTFQRAMELVLRGLQWDHVLIYLDDVIIASDNFEDHVEHLREVFKRFRNFNLKLKSRKCKLCQDKVLFLGHYVSADGIEANKDLIAVVSDWPIPQNVKQLQAFLGLTNYYRRFIPEYADKAEPLYQLLKKDVSFEWSISQHNAFELLKQSLTRPPVLSFPLPQETFILDTDASNVAVGAVLSQTQNGEERVISYGSKRLGPAQERYCVTRRELLAIVTFTDKYKHYLLGRRFILRTDHGSLTWLYRFKSPQGQLARWLEQLSQFDMIIQHRSGKLHGNADSLSRYPFDEECDCYNAGTYLSRLPCGGCRYCTRVHDQWAKFESDIDDVLPIAVRHVRDRGYVIEEQPSGESWLEGYDSAEISQFQQDDPVLKILHTWLTDAPPIDKQHLFSENPALRHFWLCFPQLVLTNNVIFYTWKDESGNRSLLLVPNKLKRIVLELCHNSVVAGHPGFHRTLSRVKQHFYWYSMRKDVENHVVACPQCSVHKKSSHSHVSGLQEYRAGSPLDRVQLDILGPFPESRKGNRYILVLVDQFTKWTEAYPLPDQTAESVARKFVNEFISRFGVPLEVHTDQGRNFDSDMMKRLGQLLGWAKTRTTPYHPSSNGLVERFNRTLLQMIRCYIDRQDEWDEYIPLLTSAYRSTPHTSTSLTPNQMMLGREVRLPQELIFGLIDHKNNSTNDYVENLRSSIEETHEIARKNLKRSAVGQKRLHDLRINQKTYQVGDIVYILDTARRVGKSPKLQAQWKGPAVITRVLGPVLFEVAQHKKRTVYHHDRLKRCTLESTPIWVNKLRRQLRVDMTVQSDNVGIVDQGTTSREDDSTTSTSPVICEPVINDSTFQGSVESADWPGILDPGRSVESTDSQHQLFPDLKLPDTRFSRSGRPIKKPAKYSDV</sequence>
<dbReference type="Pfam" id="PF17917">
    <property type="entry name" value="RT_RNaseH"/>
    <property type="match status" value="1"/>
</dbReference>
<dbReference type="InterPro" id="IPR001584">
    <property type="entry name" value="Integrase_cat-core"/>
</dbReference>
<dbReference type="PANTHER" id="PTHR37984">
    <property type="entry name" value="PROTEIN CBG26694"/>
    <property type="match status" value="1"/>
</dbReference>
<feature type="region of interest" description="Disordered" evidence="10">
    <location>
        <begin position="1785"/>
        <end position="1806"/>
    </location>
</feature>
<feature type="region of interest" description="Disordered" evidence="10">
    <location>
        <begin position="1"/>
        <end position="39"/>
    </location>
</feature>
<dbReference type="InterPro" id="IPR021109">
    <property type="entry name" value="Peptidase_aspartic_dom_sf"/>
</dbReference>
<feature type="region of interest" description="Disordered" evidence="10">
    <location>
        <begin position="421"/>
        <end position="456"/>
    </location>
</feature>
<dbReference type="Gene3D" id="3.10.20.370">
    <property type="match status" value="1"/>
</dbReference>
<dbReference type="InterPro" id="IPR001878">
    <property type="entry name" value="Znf_CCHC"/>
</dbReference>
<comment type="caution">
    <text evidence="15">The sequence shown here is derived from an EMBL/GenBank/DDBJ whole genome shotgun (WGS) entry which is preliminary data.</text>
</comment>
<evidence type="ECO:0000313" key="15">
    <source>
        <dbReference type="EMBL" id="KAK6172537.1"/>
    </source>
</evidence>
<evidence type="ECO:0000256" key="9">
    <source>
        <dbReference type="PROSITE-ProRule" id="PRU00047"/>
    </source>
</evidence>
<dbReference type="Gene3D" id="3.30.70.270">
    <property type="match status" value="2"/>
</dbReference>
<feature type="compositionally biased region" description="Polar residues" evidence="10">
    <location>
        <begin position="1"/>
        <end position="15"/>
    </location>
</feature>
<dbReference type="PANTHER" id="PTHR37984:SF5">
    <property type="entry name" value="PROTEIN NYNRIN-LIKE"/>
    <property type="match status" value="1"/>
</dbReference>
<evidence type="ECO:0000256" key="10">
    <source>
        <dbReference type="SAM" id="MobiDB-lite"/>
    </source>
</evidence>
<dbReference type="InterPro" id="IPR043502">
    <property type="entry name" value="DNA/RNA_pol_sf"/>
</dbReference>
<organism evidence="15 16">
    <name type="scientific">Patella caerulea</name>
    <name type="common">Rayed Mediterranean limpet</name>
    <dbReference type="NCBI Taxonomy" id="87958"/>
    <lineage>
        <taxon>Eukaryota</taxon>
        <taxon>Metazoa</taxon>
        <taxon>Spiralia</taxon>
        <taxon>Lophotrochozoa</taxon>
        <taxon>Mollusca</taxon>
        <taxon>Gastropoda</taxon>
        <taxon>Patellogastropoda</taxon>
        <taxon>Patelloidea</taxon>
        <taxon>Patellidae</taxon>
        <taxon>Patella</taxon>
    </lineage>
</organism>
<proteinExistence type="predicted"/>
<feature type="domain" description="Reverse transcriptase" evidence="13">
    <location>
        <begin position="808"/>
        <end position="987"/>
    </location>
</feature>
<name>A0AAN8J8U3_PATCE</name>
<feature type="domain" description="Peptidase A2" evidence="12">
    <location>
        <begin position="512"/>
        <end position="590"/>
    </location>
</feature>
<keyword evidence="8" id="KW-0695">RNA-directed DNA polymerase</keyword>
<dbReference type="SUPFAM" id="SSF56672">
    <property type="entry name" value="DNA/RNA polymerases"/>
    <property type="match status" value="1"/>
</dbReference>
<dbReference type="InterPro" id="IPR036875">
    <property type="entry name" value="Znf_CCHC_sf"/>
</dbReference>
<dbReference type="InterPro" id="IPR041588">
    <property type="entry name" value="Integrase_H2C2"/>
</dbReference>
<feature type="domain" description="Integrase catalytic" evidence="14">
    <location>
        <begin position="1414"/>
        <end position="1572"/>
    </location>
</feature>
<keyword evidence="3" id="KW-0808">Transferase</keyword>
<dbReference type="GO" id="GO:0015074">
    <property type="term" value="P:DNA integration"/>
    <property type="evidence" value="ECO:0007669"/>
    <property type="project" value="InterPro"/>
</dbReference>
<dbReference type="FunFam" id="3.30.420.10:FF:000032">
    <property type="entry name" value="Retrovirus-related Pol polyprotein from transposon 297-like Protein"/>
    <property type="match status" value="1"/>
</dbReference>
<dbReference type="Gene3D" id="4.10.60.10">
    <property type="entry name" value="Zinc finger, CCHC-type"/>
    <property type="match status" value="1"/>
</dbReference>
<dbReference type="Gene3D" id="3.10.10.10">
    <property type="entry name" value="HIV Type 1 Reverse Transcriptase, subunit A, domain 1"/>
    <property type="match status" value="1"/>
</dbReference>
<evidence type="ECO:0000259" key="12">
    <source>
        <dbReference type="PROSITE" id="PS50175"/>
    </source>
</evidence>
<evidence type="ECO:0000259" key="14">
    <source>
        <dbReference type="PROSITE" id="PS50994"/>
    </source>
</evidence>
<reference evidence="15 16" key="1">
    <citation type="submission" date="2024-01" db="EMBL/GenBank/DDBJ databases">
        <title>The genome of the rayed Mediterranean limpet Patella caerulea (Linnaeus, 1758).</title>
        <authorList>
            <person name="Anh-Thu Weber A."/>
            <person name="Halstead-Nussloch G."/>
        </authorList>
    </citation>
    <scope>NUCLEOTIDE SEQUENCE [LARGE SCALE GENOMIC DNA]</scope>
    <source>
        <strain evidence="15">AATW-2023a</strain>
        <tissue evidence="15">Whole specimen</tissue>
    </source>
</reference>
<dbReference type="InterPro" id="IPR001995">
    <property type="entry name" value="Peptidase_A2_cat"/>
</dbReference>
<dbReference type="Pfam" id="PF00098">
    <property type="entry name" value="zf-CCHC"/>
    <property type="match status" value="1"/>
</dbReference>
<feature type="domain" description="CCHC-type" evidence="11">
    <location>
        <begin position="460"/>
        <end position="475"/>
    </location>
</feature>
<keyword evidence="5" id="KW-0540">Nuclease</keyword>
<dbReference type="InterPro" id="IPR001969">
    <property type="entry name" value="Aspartic_peptidase_AS"/>
</dbReference>
<dbReference type="FunFam" id="3.10.10.10:FF:000007">
    <property type="entry name" value="Retrovirus-related Pol polyprotein from transposon 17.6-like Protein"/>
    <property type="match status" value="1"/>
</dbReference>
<dbReference type="CDD" id="cd09274">
    <property type="entry name" value="RNase_HI_RT_Ty3"/>
    <property type="match status" value="1"/>
</dbReference>
<accession>A0AAN8J8U3</accession>
<evidence type="ECO:0000256" key="3">
    <source>
        <dbReference type="ARBA" id="ARBA00022679"/>
    </source>
</evidence>
<dbReference type="InterPro" id="IPR043128">
    <property type="entry name" value="Rev_trsase/Diguanyl_cyclase"/>
</dbReference>
<dbReference type="CDD" id="cd01647">
    <property type="entry name" value="RT_LTR"/>
    <property type="match status" value="1"/>
</dbReference>
<keyword evidence="9" id="KW-0863">Zinc-finger</keyword>
<dbReference type="SUPFAM" id="SSF53098">
    <property type="entry name" value="Ribonuclease H-like"/>
    <property type="match status" value="1"/>
</dbReference>
<dbReference type="Pfam" id="PF00078">
    <property type="entry name" value="RVT_1"/>
    <property type="match status" value="1"/>
</dbReference>
<dbReference type="Gene3D" id="1.10.340.70">
    <property type="match status" value="1"/>
</dbReference>
<keyword evidence="2" id="KW-0645">Protease</keyword>
<dbReference type="SMART" id="SM00343">
    <property type="entry name" value="ZnF_C2HC"/>
    <property type="match status" value="1"/>
</dbReference>
<dbReference type="SUPFAM" id="SSF57756">
    <property type="entry name" value="Retrovirus zinc finger-like domains"/>
    <property type="match status" value="1"/>
</dbReference>
<keyword evidence="9" id="KW-0862">Zinc</keyword>
<dbReference type="PROSITE" id="PS50994">
    <property type="entry name" value="INTEGRASE"/>
    <property type="match status" value="1"/>
</dbReference>
<evidence type="ECO:0000259" key="11">
    <source>
        <dbReference type="PROSITE" id="PS50158"/>
    </source>
</evidence>
<dbReference type="Gene3D" id="2.40.70.10">
    <property type="entry name" value="Acid Proteases"/>
    <property type="match status" value="1"/>
</dbReference>
<dbReference type="InterPro" id="IPR000477">
    <property type="entry name" value="RT_dom"/>
</dbReference>
<keyword evidence="6" id="KW-0255">Endonuclease</keyword>
<gene>
    <name evidence="15" type="ORF">SNE40_016172</name>
</gene>
<dbReference type="GO" id="GO:0003964">
    <property type="term" value="F:RNA-directed DNA polymerase activity"/>
    <property type="evidence" value="ECO:0007669"/>
    <property type="project" value="UniProtKB-KW"/>
</dbReference>
<evidence type="ECO:0000256" key="4">
    <source>
        <dbReference type="ARBA" id="ARBA00022695"/>
    </source>
</evidence>
<dbReference type="FunFam" id="3.30.70.270:FF:000020">
    <property type="entry name" value="Transposon Tf2-6 polyprotein-like Protein"/>
    <property type="match status" value="1"/>
</dbReference>
<evidence type="ECO:0000256" key="6">
    <source>
        <dbReference type="ARBA" id="ARBA00022759"/>
    </source>
</evidence>
<keyword evidence="16" id="KW-1185">Reference proteome</keyword>
<dbReference type="Proteomes" id="UP001347796">
    <property type="component" value="Unassembled WGS sequence"/>
</dbReference>
<dbReference type="Pfam" id="PF17921">
    <property type="entry name" value="Integrase_H2C2"/>
    <property type="match status" value="1"/>
</dbReference>
<keyword evidence="4" id="KW-0548">Nucleotidyltransferase</keyword>
<feature type="compositionally biased region" description="Basic residues" evidence="10">
    <location>
        <begin position="1795"/>
        <end position="1806"/>
    </location>
</feature>
<dbReference type="Pfam" id="PF00665">
    <property type="entry name" value="rve"/>
    <property type="match status" value="1"/>
</dbReference>
<evidence type="ECO:0000256" key="2">
    <source>
        <dbReference type="ARBA" id="ARBA00022670"/>
    </source>
</evidence>
<dbReference type="PROSITE" id="PS50175">
    <property type="entry name" value="ASP_PROT_RETROV"/>
    <property type="match status" value="1"/>
</dbReference>
<evidence type="ECO:0000256" key="7">
    <source>
        <dbReference type="ARBA" id="ARBA00022801"/>
    </source>
</evidence>
<evidence type="ECO:0000256" key="1">
    <source>
        <dbReference type="ARBA" id="ARBA00012493"/>
    </source>
</evidence>
<feature type="region of interest" description="Disordered" evidence="10">
    <location>
        <begin position="113"/>
        <end position="133"/>
    </location>
</feature>
<evidence type="ECO:0000259" key="13">
    <source>
        <dbReference type="PROSITE" id="PS50878"/>
    </source>
</evidence>
<dbReference type="GO" id="GO:0004519">
    <property type="term" value="F:endonuclease activity"/>
    <property type="evidence" value="ECO:0007669"/>
    <property type="project" value="UniProtKB-KW"/>
</dbReference>
<dbReference type="PROSITE" id="PS50878">
    <property type="entry name" value="RT_POL"/>
    <property type="match status" value="1"/>
</dbReference>
<dbReference type="CDD" id="cd05483">
    <property type="entry name" value="retropepsin_like_bacteria"/>
    <property type="match status" value="1"/>
</dbReference>
<dbReference type="InterPro" id="IPR050951">
    <property type="entry name" value="Retrovirus_Pol_polyprotein"/>
</dbReference>
<dbReference type="GO" id="GO:0004190">
    <property type="term" value="F:aspartic-type endopeptidase activity"/>
    <property type="evidence" value="ECO:0007669"/>
    <property type="project" value="InterPro"/>
</dbReference>
<dbReference type="InterPro" id="IPR012337">
    <property type="entry name" value="RNaseH-like_sf"/>
</dbReference>
<dbReference type="InterPro" id="IPR034122">
    <property type="entry name" value="Retropepsin-like_bacterial"/>
</dbReference>
<evidence type="ECO:0000313" key="16">
    <source>
        <dbReference type="Proteomes" id="UP001347796"/>
    </source>
</evidence>
<keyword evidence="7" id="KW-0378">Hydrolase</keyword>
<evidence type="ECO:0000256" key="8">
    <source>
        <dbReference type="ARBA" id="ARBA00022918"/>
    </source>
</evidence>
<dbReference type="InterPro" id="IPR036397">
    <property type="entry name" value="RNaseH_sf"/>
</dbReference>
<feature type="compositionally biased region" description="Polar residues" evidence="10">
    <location>
        <begin position="113"/>
        <end position="126"/>
    </location>
</feature>
<dbReference type="EC" id="2.7.7.49" evidence="1"/>
<protein>
    <recommendedName>
        <fullName evidence="1">RNA-directed DNA polymerase</fullName>
        <ecNumber evidence="1">2.7.7.49</ecNumber>
    </recommendedName>
</protein>
<dbReference type="InterPro" id="IPR041373">
    <property type="entry name" value="RT_RNaseH"/>
</dbReference>
<dbReference type="Gene3D" id="3.30.420.10">
    <property type="entry name" value="Ribonuclease H-like superfamily/Ribonuclease H"/>
    <property type="match status" value="1"/>
</dbReference>
<evidence type="ECO:0000256" key="5">
    <source>
        <dbReference type="ARBA" id="ARBA00022722"/>
    </source>
</evidence>
<dbReference type="EMBL" id="JAZGQO010000011">
    <property type="protein sequence ID" value="KAK6172537.1"/>
    <property type="molecule type" value="Genomic_DNA"/>
</dbReference>
<dbReference type="SUPFAM" id="SSF50630">
    <property type="entry name" value="Acid proteases"/>
    <property type="match status" value="1"/>
</dbReference>
<dbReference type="FunFam" id="1.10.340.70:FF:000001">
    <property type="entry name" value="Retrovirus-related Pol polyprotein from transposon gypsy-like Protein"/>
    <property type="match status" value="1"/>
</dbReference>